<feature type="domain" description="Ketoreductase" evidence="3">
    <location>
        <begin position="7"/>
        <end position="186"/>
    </location>
</feature>
<dbReference type="InterPro" id="IPR036291">
    <property type="entry name" value="NAD(P)-bd_dom_sf"/>
</dbReference>
<dbReference type="InterPro" id="IPR002347">
    <property type="entry name" value="SDR_fam"/>
</dbReference>
<name>A0A853H3P9_9BURK</name>
<dbReference type="InterPro" id="IPR057326">
    <property type="entry name" value="KR_dom"/>
</dbReference>
<reference evidence="4 5" key="1">
    <citation type="submission" date="2020-07" db="EMBL/GenBank/DDBJ databases">
        <title>Taxonomic revisions and descriptions of new bacterial species based on genomic comparisons in the high-G+C-content subgroup of the family Alcaligenaceae.</title>
        <authorList>
            <person name="Szabo A."/>
            <person name="Felfoldi T."/>
        </authorList>
    </citation>
    <scope>NUCLEOTIDE SEQUENCE [LARGE SCALE GENOMIC DNA]</scope>
    <source>
        <strain evidence="4 5">DSM 25667</strain>
    </source>
</reference>
<dbReference type="Pfam" id="PF13561">
    <property type="entry name" value="adh_short_C2"/>
    <property type="match status" value="1"/>
</dbReference>
<proteinExistence type="inferred from homology"/>
<keyword evidence="2" id="KW-0560">Oxidoreductase</keyword>
<dbReference type="GO" id="GO:0016491">
    <property type="term" value="F:oxidoreductase activity"/>
    <property type="evidence" value="ECO:0007669"/>
    <property type="project" value="UniProtKB-KW"/>
</dbReference>
<comment type="caution">
    <text evidence="4">The sequence shown here is derived from an EMBL/GenBank/DDBJ whole genome shotgun (WGS) entry which is preliminary data.</text>
</comment>
<dbReference type="FunFam" id="3.40.50.720:FF:000084">
    <property type="entry name" value="Short-chain dehydrogenase reductase"/>
    <property type="match status" value="1"/>
</dbReference>
<dbReference type="SUPFAM" id="SSF51735">
    <property type="entry name" value="NAD(P)-binding Rossmann-fold domains"/>
    <property type="match status" value="1"/>
</dbReference>
<dbReference type="PANTHER" id="PTHR43669:SF3">
    <property type="entry name" value="ALCOHOL DEHYDROGENASE, PUTATIVE (AFU_ORTHOLOGUE AFUA_3G03445)-RELATED"/>
    <property type="match status" value="1"/>
</dbReference>
<evidence type="ECO:0000256" key="2">
    <source>
        <dbReference type="ARBA" id="ARBA00023002"/>
    </source>
</evidence>
<gene>
    <name evidence="4" type="ORF">H0A62_12930</name>
</gene>
<organism evidence="4 5">
    <name type="scientific">Pollutimonas harenae</name>
    <dbReference type="NCBI Taxonomy" id="657015"/>
    <lineage>
        <taxon>Bacteria</taxon>
        <taxon>Pseudomonadati</taxon>
        <taxon>Pseudomonadota</taxon>
        <taxon>Betaproteobacteria</taxon>
        <taxon>Burkholderiales</taxon>
        <taxon>Alcaligenaceae</taxon>
        <taxon>Pollutimonas</taxon>
    </lineage>
</organism>
<evidence type="ECO:0000259" key="3">
    <source>
        <dbReference type="SMART" id="SM00822"/>
    </source>
</evidence>
<dbReference type="PRINTS" id="PR00080">
    <property type="entry name" value="SDRFAMILY"/>
</dbReference>
<dbReference type="PROSITE" id="PS00061">
    <property type="entry name" value="ADH_SHORT"/>
    <property type="match status" value="1"/>
</dbReference>
<protein>
    <submittedName>
        <fullName evidence="4">SDR family oxidoreductase</fullName>
    </submittedName>
</protein>
<sequence length="252" mass="26773">MFDLSGQVALVTGSSRGIGYAAARALGLQGATVVLNGRSANTLDAAAAALQEEGVKVQIAPFDILDIDQSIAAVDAVRDSLGKIDILFSNAGIQHREPLLSFPQQEFERIISGNLTAQWALGRHIAVGMAKQGYGRIIFTGSITAIRGKPQITAYTAAKAALHGMVRQWAAELSEAGITVNAIAPGYVATELTRNLWGDEAFNTWLQERVPQKKWGEPDDIASAVVFMAARESRFVTGQVLAVDGGLSSCMM</sequence>
<dbReference type="EMBL" id="JACCEV010000003">
    <property type="protein sequence ID" value="NYT86509.1"/>
    <property type="molecule type" value="Genomic_DNA"/>
</dbReference>
<dbReference type="PANTHER" id="PTHR43669">
    <property type="entry name" value="5-KETO-D-GLUCONATE 5-REDUCTASE"/>
    <property type="match status" value="1"/>
</dbReference>
<dbReference type="Proteomes" id="UP000554144">
    <property type="component" value="Unassembled WGS sequence"/>
</dbReference>
<dbReference type="PRINTS" id="PR00081">
    <property type="entry name" value="GDHRDH"/>
</dbReference>
<dbReference type="RefSeq" id="WP_130040189.1">
    <property type="nucleotide sequence ID" value="NZ_JACCEV010000003.1"/>
</dbReference>
<evidence type="ECO:0000313" key="4">
    <source>
        <dbReference type="EMBL" id="NYT86509.1"/>
    </source>
</evidence>
<evidence type="ECO:0000313" key="5">
    <source>
        <dbReference type="Proteomes" id="UP000554144"/>
    </source>
</evidence>
<comment type="similarity">
    <text evidence="1">Belongs to the short-chain dehydrogenases/reductases (SDR) family.</text>
</comment>
<dbReference type="AlphaFoldDB" id="A0A853H3P9"/>
<dbReference type="InterPro" id="IPR020904">
    <property type="entry name" value="Sc_DH/Rdtase_CS"/>
</dbReference>
<dbReference type="Gene3D" id="3.40.50.720">
    <property type="entry name" value="NAD(P)-binding Rossmann-like Domain"/>
    <property type="match status" value="1"/>
</dbReference>
<dbReference type="OrthoDB" id="9803333at2"/>
<accession>A0A853H3P9</accession>
<evidence type="ECO:0000256" key="1">
    <source>
        <dbReference type="ARBA" id="ARBA00006484"/>
    </source>
</evidence>
<keyword evidence="5" id="KW-1185">Reference proteome</keyword>
<dbReference type="SMART" id="SM00822">
    <property type="entry name" value="PKS_KR"/>
    <property type="match status" value="1"/>
</dbReference>